<name>A0A0D8JUN6_COCIM</name>
<reference evidence="3" key="1">
    <citation type="journal article" date="2009" name="Genome Res.">
        <title>Comparative genomic analyses of the human fungal pathogens Coccidioides and their relatives.</title>
        <authorList>
            <person name="Sharpton T.J."/>
            <person name="Stajich J.E."/>
            <person name="Rounsley S.D."/>
            <person name="Gardner M.J."/>
            <person name="Wortman J.R."/>
            <person name="Jordar V.S."/>
            <person name="Maiti R."/>
            <person name="Kodira C.D."/>
            <person name="Neafsey D.E."/>
            <person name="Zeng Q."/>
            <person name="Hung C.-Y."/>
            <person name="McMahan C."/>
            <person name="Muszewska A."/>
            <person name="Grynberg M."/>
            <person name="Mandel M.A."/>
            <person name="Kellner E.M."/>
            <person name="Barker B.M."/>
            <person name="Galgiani J.N."/>
            <person name="Orbach M.J."/>
            <person name="Kirkland T.N."/>
            <person name="Cole G.T."/>
            <person name="Henn M.R."/>
            <person name="Birren B.W."/>
            <person name="Taylor J.W."/>
        </authorList>
    </citation>
    <scope>NUCLEOTIDE SEQUENCE [LARGE SCALE GENOMIC DNA]</scope>
    <source>
        <strain evidence="3">RS</strain>
    </source>
</reference>
<dbReference type="VEuPathDB" id="FungiDB:CIMG_12658"/>
<keyword evidence="3" id="KW-1185">Reference proteome</keyword>
<dbReference type="KEGG" id="cim:CIMG_12658"/>
<feature type="region of interest" description="Disordered" evidence="1">
    <location>
        <begin position="216"/>
        <end position="246"/>
    </location>
</feature>
<dbReference type="InParanoid" id="A0A0D8JUN6"/>
<feature type="compositionally biased region" description="Polar residues" evidence="1">
    <location>
        <begin position="223"/>
        <end position="235"/>
    </location>
</feature>
<organism evidence="2 3">
    <name type="scientific">Coccidioides immitis (strain RS)</name>
    <name type="common">Valley fever fungus</name>
    <dbReference type="NCBI Taxonomy" id="246410"/>
    <lineage>
        <taxon>Eukaryota</taxon>
        <taxon>Fungi</taxon>
        <taxon>Dikarya</taxon>
        <taxon>Ascomycota</taxon>
        <taxon>Pezizomycotina</taxon>
        <taxon>Eurotiomycetes</taxon>
        <taxon>Eurotiomycetidae</taxon>
        <taxon>Onygenales</taxon>
        <taxon>Onygenaceae</taxon>
        <taxon>Coccidioides</taxon>
    </lineage>
</organism>
<evidence type="ECO:0000256" key="1">
    <source>
        <dbReference type="SAM" id="MobiDB-lite"/>
    </source>
</evidence>
<dbReference type="GeneID" id="24164285"/>
<evidence type="ECO:0000313" key="3">
    <source>
        <dbReference type="Proteomes" id="UP000001261"/>
    </source>
</evidence>
<gene>
    <name evidence="2" type="ORF">CIMG_12658</name>
</gene>
<feature type="region of interest" description="Disordered" evidence="1">
    <location>
        <begin position="16"/>
        <end position="35"/>
    </location>
</feature>
<dbReference type="AlphaFoldDB" id="A0A0D8JUN6"/>
<dbReference type="EMBL" id="GG704911">
    <property type="protein sequence ID" value="KJF59988.1"/>
    <property type="molecule type" value="Genomic_DNA"/>
</dbReference>
<sequence length="246" mass="26549">MTKTGGSQWNALALAASGGGGRARGGFVRRRLRGDKPPLGLSALRTMLEVTVSSRAGNKSMNKNRVNGRNYAVSLNDASMMRSSIQTAGQFGGESLMRTGRTDGRLTGATPRDSYHFLILPAGGQSTADGDLIETNLPFFGARRQWGINAEPADALPEMKELGPFLVALNMGWFACCRGKSHNRRLVKTPVACAQALFDTDLSLSNGHRRVRLALAQRKRTGQRGTNGTAQSSPAPTVEERIRRHN</sequence>
<dbReference type="RefSeq" id="XP_004445635.1">
    <property type="nucleotide sequence ID" value="XM_004445578.1"/>
</dbReference>
<dbReference type="Proteomes" id="UP000001261">
    <property type="component" value="Unassembled WGS sequence"/>
</dbReference>
<protein>
    <submittedName>
        <fullName evidence="2">Uncharacterized protein</fullName>
    </submittedName>
</protein>
<reference evidence="3" key="2">
    <citation type="journal article" date="2010" name="Genome Res.">
        <title>Population genomic sequencing of Coccidioides fungi reveals recent hybridization and transposon control.</title>
        <authorList>
            <person name="Neafsey D.E."/>
            <person name="Barker B.M."/>
            <person name="Sharpton T.J."/>
            <person name="Stajich J.E."/>
            <person name="Park D.J."/>
            <person name="Whiston E."/>
            <person name="Hung C.-Y."/>
            <person name="McMahan C."/>
            <person name="White J."/>
            <person name="Sykes S."/>
            <person name="Heiman D."/>
            <person name="Young S."/>
            <person name="Zeng Q."/>
            <person name="Abouelleil A."/>
            <person name="Aftuck L."/>
            <person name="Bessette D."/>
            <person name="Brown A."/>
            <person name="FitzGerald M."/>
            <person name="Lui A."/>
            <person name="Macdonald J.P."/>
            <person name="Priest M."/>
            <person name="Orbach M.J."/>
            <person name="Galgiani J.N."/>
            <person name="Kirkland T.N."/>
            <person name="Cole G.T."/>
            <person name="Birren B.W."/>
            <person name="Henn M.R."/>
            <person name="Taylor J.W."/>
            <person name="Rounsley S.D."/>
        </authorList>
    </citation>
    <scope>GENOME REANNOTATION</scope>
    <source>
        <strain evidence="3">RS</strain>
    </source>
</reference>
<accession>A0A0D8JUN6</accession>
<proteinExistence type="predicted"/>
<evidence type="ECO:0000313" key="2">
    <source>
        <dbReference type="EMBL" id="KJF59988.1"/>
    </source>
</evidence>